<dbReference type="InterPro" id="IPR050951">
    <property type="entry name" value="Retrovirus_Pol_polyprotein"/>
</dbReference>
<dbReference type="Gene3D" id="3.10.10.10">
    <property type="entry name" value="HIV Type 1 Reverse Transcriptase, subunit A, domain 1"/>
    <property type="match status" value="1"/>
</dbReference>
<proteinExistence type="predicted"/>
<keyword evidence="2" id="KW-1185">Reference proteome</keyword>
<gene>
    <name evidence="1" type="primary">Tf2-6_248</name>
    <name evidence="1" type="ORF">NPIL_599971</name>
</gene>
<dbReference type="PANTHER" id="PTHR37984">
    <property type="entry name" value="PROTEIN CBG26694"/>
    <property type="match status" value="1"/>
</dbReference>
<protein>
    <submittedName>
        <fullName evidence="1">Transposon Tf2-6 polyprotein</fullName>
    </submittedName>
</protein>
<dbReference type="InterPro" id="IPR043502">
    <property type="entry name" value="DNA/RNA_pol_sf"/>
</dbReference>
<organism evidence="1 2">
    <name type="scientific">Nephila pilipes</name>
    <name type="common">Giant wood spider</name>
    <name type="synonym">Nephila maculata</name>
    <dbReference type="NCBI Taxonomy" id="299642"/>
    <lineage>
        <taxon>Eukaryota</taxon>
        <taxon>Metazoa</taxon>
        <taxon>Ecdysozoa</taxon>
        <taxon>Arthropoda</taxon>
        <taxon>Chelicerata</taxon>
        <taxon>Arachnida</taxon>
        <taxon>Araneae</taxon>
        <taxon>Araneomorphae</taxon>
        <taxon>Entelegynae</taxon>
        <taxon>Araneoidea</taxon>
        <taxon>Nephilidae</taxon>
        <taxon>Nephila</taxon>
    </lineage>
</organism>
<reference evidence="1" key="1">
    <citation type="submission" date="2020-08" db="EMBL/GenBank/DDBJ databases">
        <title>Multicomponent nature underlies the extraordinary mechanical properties of spider dragline silk.</title>
        <authorList>
            <person name="Kono N."/>
            <person name="Nakamura H."/>
            <person name="Mori M."/>
            <person name="Yoshida Y."/>
            <person name="Ohtoshi R."/>
            <person name="Malay A.D."/>
            <person name="Moran D.A.P."/>
            <person name="Tomita M."/>
            <person name="Numata K."/>
            <person name="Arakawa K."/>
        </authorList>
    </citation>
    <scope>NUCLEOTIDE SEQUENCE</scope>
</reference>
<dbReference type="PANTHER" id="PTHR37984:SF5">
    <property type="entry name" value="PROTEIN NYNRIN-LIKE"/>
    <property type="match status" value="1"/>
</dbReference>
<name>A0A8X6P897_NEPPI</name>
<dbReference type="AlphaFoldDB" id="A0A8X6P897"/>
<accession>A0A8X6P897</accession>
<sequence length="87" mass="10055">MYETVFEPEVPTPFMEHLISTRDSTPVFVPPNRLPPAQKVLLKKELNKLLEQNVIKECESQHAAPVVLVPKAKEKIHFCIDYRSLKE</sequence>
<dbReference type="Proteomes" id="UP000887013">
    <property type="component" value="Unassembled WGS sequence"/>
</dbReference>
<dbReference type="EMBL" id="BMAW01017223">
    <property type="protein sequence ID" value="GFT52856.1"/>
    <property type="molecule type" value="Genomic_DNA"/>
</dbReference>
<dbReference type="GO" id="GO:0071897">
    <property type="term" value="P:DNA biosynthetic process"/>
    <property type="evidence" value="ECO:0007669"/>
    <property type="project" value="UniProtKB-ARBA"/>
</dbReference>
<evidence type="ECO:0000313" key="2">
    <source>
        <dbReference type="Proteomes" id="UP000887013"/>
    </source>
</evidence>
<comment type="caution">
    <text evidence="1">The sequence shown here is derived from an EMBL/GenBank/DDBJ whole genome shotgun (WGS) entry which is preliminary data.</text>
</comment>
<dbReference type="SUPFAM" id="SSF56672">
    <property type="entry name" value="DNA/RNA polymerases"/>
    <property type="match status" value="1"/>
</dbReference>
<evidence type="ECO:0000313" key="1">
    <source>
        <dbReference type="EMBL" id="GFT52856.1"/>
    </source>
</evidence>